<feature type="compositionally biased region" description="Pro residues" evidence="6">
    <location>
        <begin position="737"/>
        <end position="761"/>
    </location>
</feature>
<feature type="compositionally biased region" description="Polar residues" evidence="6">
    <location>
        <begin position="325"/>
        <end position="339"/>
    </location>
</feature>
<dbReference type="Proteomes" id="UP000233080">
    <property type="component" value="Unassembled WGS sequence"/>
</dbReference>
<accession>A0A2K5HXV7</accession>
<dbReference type="AlphaFoldDB" id="A0A2K5HXV7"/>
<keyword evidence="5" id="KW-0175">Coiled coil</keyword>
<dbReference type="GO" id="GO:0016324">
    <property type="term" value="C:apical plasma membrane"/>
    <property type="evidence" value="ECO:0007669"/>
    <property type="project" value="TreeGrafter"/>
</dbReference>
<evidence type="ECO:0000256" key="5">
    <source>
        <dbReference type="SAM" id="Coils"/>
    </source>
</evidence>
<dbReference type="KEGG" id="cang:105518218"/>
<dbReference type="GO" id="GO:0051015">
    <property type="term" value="F:actin filament binding"/>
    <property type="evidence" value="ECO:0007669"/>
    <property type="project" value="InterPro"/>
</dbReference>
<feature type="compositionally biased region" description="Polar residues" evidence="6">
    <location>
        <begin position="187"/>
        <end position="196"/>
    </location>
</feature>
<proteinExistence type="inferred from homology"/>
<name>A0A2K5HXV7_COLAP</name>
<feature type="region of interest" description="Disordered" evidence="6">
    <location>
        <begin position="1"/>
        <end position="26"/>
    </location>
</feature>
<feature type="region of interest" description="Disordered" evidence="6">
    <location>
        <begin position="417"/>
        <end position="446"/>
    </location>
</feature>
<evidence type="ECO:0000256" key="4">
    <source>
        <dbReference type="ARBA" id="ARBA00023212"/>
    </source>
</evidence>
<evidence type="ECO:0000313" key="8">
    <source>
        <dbReference type="Ensembl" id="ENSCANP00000009136.1"/>
    </source>
</evidence>
<feature type="region of interest" description="Disordered" evidence="6">
    <location>
        <begin position="372"/>
        <end position="405"/>
    </location>
</feature>
<dbReference type="PANTHER" id="PTHR15012:SF37">
    <property type="entry name" value="PROTEIN SHROOM1"/>
    <property type="match status" value="1"/>
</dbReference>
<sequence length="761" mass="80328">MEALGPGGNRASPASSTSGLDLRHLSVRGDSAYSSFSAASSGPEPRTPSPRTDLLPYLDWDYVRAVCGGLGPAPPDAALCISPRARPAVAARSGPQPPEVPGGEGEPARSRAPAPGTAGRGPLANQQRKWCFSEPGKLDSVGPGGGPAGECLGEACCSSGLPGPELLEFQHPALAKFDHQVGWLPETQPQGSTDPDSGSLKLGDAYGPASRSRSASGEVLGSWGGSEGTIPIVQAVPQGAETPRALFQTKFSRFLPQKEAAVVYPAEVPQSSPADGEQRVSETCIVHARLPSLPDEVFLEEAPLVRMRSPPDPHASQGPPASGHASDQQYGTGLGQRTGQAAVPPEYPFHECPGTAGADDCWQGVNGSVGISRPTSHIPTGTANDNISTVDPTGLTTNPSTAAESDLLKPLPVDALGLSGNDTPGPPHNTALDRGTGQPGSRPPWPSQCLGELVQELARLDPSLLDPLASQPSPEPPLGLLDGLIPLAEVRAAMPPACGEAGEEAAASTFEPGSYQFSFTQLLPAPQEETRLENPATHPVPDQPCGQGLLAPNDSIQGKKVELATLLQKMLQDLHTEQERLQGEAQAWARRQAALEAAVRQACAPRELERFSRFMADLERVLGLLLLLGSRLARVRRALAREASASDPDEQASLLQRLRLLQRQEEDAKELKDHVARRERAVREVLVRALPVKELRAYCALLAGKAAVLAQQRSLDERIRLLQDQLDAIRDDVGHHPPSPSPARPPGTCPPVQPPFPLLLT</sequence>
<feature type="region of interest" description="Disordered" evidence="6">
    <location>
        <begin position="307"/>
        <end position="345"/>
    </location>
</feature>
<dbReference type="CTD" id="134549"/>
<dbReference type="GeneID" id="105518218"/>
<comment type="similarity">
    <text evidence="2">Belongs to the shroom family.</text>
</comment>
<reference evidence="8" key="1">
    <citation type="submission" date="2025-08" db="UniProtKB">
        <authorList>
            <consortium name="Ensembl"/>
        </authorList>
    </citation>
    <scope>IDENTIFICATION</scope>
</reference>
<feature type="domain" description="ASD2" evidence="7">
    <location>
        <begin position="451"/>
        <end position="734"/>
    </location>
</feature>
<keyword evidence="9" id="KW-1185">Reference proteome</keyword>
<dbReference type="STRING" id="336983.ENSCANP00000009136"/>
<evidence type="ECO:0000259" key="7">
    <source>
        <dbReference type="PROSITE" id="PS51307"/>
    </source>
</evidence>
<dbReference type="OMA" id="CEQRASE"/>
<dbReference type="GO" id="GO:0043296">
    <property type="term" value="C:apical junction complex"/>
    <property type="evidence" value="ECO:0007669"/>
    <property type="project" value="TreeGrafter"/>
</dbReference>
<evidence type="ECO:0000256" key="1">
    <source>
        <dbReference type="ARBA" id="ARBA00004245"/>
    </source>
</evidence>
<evidence type="ECO:0000313" key="9">
    <source>
        <dbReference type="Proteomes" id="UP000233080"/>
    </source>
</evidence>
<feature type="coiled-coil region" evidence="5">
    <location>
        <begin position="651"/>
        <end position="681"/>
    </location>
</feature>
<dbReference type="Gene3D" id="6.10.250.3120">
    <property type="match status" value="1"/>
</dbReference>
<dbReference type="PANTHER" id="PTHR15012">
    <property type="entry name" value="APICAL PROTEIN/SHROOM-RELATED"/>
    <property type="match status" value="1"/>
</dbReference>
<dbReference type="GO" id="GO:0030864">
    <property type="term" value="C:cortical actin cytoskeleton"/>
    <property type="evidence" value="ECO:0007669"/>
    <property type="project" value="TreeGrafter"/>
</dbReference>
<dbReference type="InterPro" id="IPR027685">
    <property type="entry name" value="Shroom_fam"/>
</dbReference>
<dbReference type="PROSITE" id="PS51307">
    <property type="entry name" value="ASD2"/>
    <property type="match status" value="1"/>
</dbReference>
<feature type="region of interest" description="Disordered" evidence="6">
    <location>
        <begin position="184"/>
        <end position="219"/>
    </location>
</feature>
<evidence type="ECO:0000256" key="3">
    <source>
        <dbReference type="ARBA" id="ARBA00022490"/>
    </source>
</evidence>
<protein>
    <recommendedName>
        <fullName evidence="7">ASD2 domain-containing protein</fullName>
    </recommendedName>
</protein>
<dbReference type="OrthoDB" id="10063560at2759"/>
<keyword evidence="4" id="KW-0206">Cytoskeleton</keyword>
<dbReference type="InterPro" id="IPR014799">
    <property type="entry name" value="ASD2_dom"/>
</dbReference>
<feature type="region of interest" description="Disordered" evidence="6">
    <location>
        <begin position="730"/>
        <end position="761"/>
    </location>
</feature>
<dbReference type="Ensembl" id="ENSCANT00000032005.1">
    <property type="protein sequence ID" value="ENSCANP00000009136.1"/>
    <property type="gene ID" value="ENSCANG00000027978.1"/>
</dbReference>
<organism evidence="8 9">
    <name type="scientific">Colobus angolensis palliatus</name>
    <name type="common">Peters' Angolan colobus</name>
    <dbReference type="NCBI Taxonomy" id="336983"/>
    <lineage>
        <taxon>Eukaryota</taxon>
        <taxon>Metazoa</taxon>
        <taxon>Chordata</taxon>
        <taxon>Craniata</taxon>
        <taxon>Vertebrata</taxon>
        <taxon>Euteleostomi</taxon>
        <taxon>Mammalia</taxon>
        <taxon>Eutheria</taxon>
        <taxon>Euarchontoglires</taxon>
        <taxon>Primates</taxon>
        <taxon>Haplorrhini</taxon>
        <taxon>Catarrhini</taxon>
        <taxon>Cercopithecidae</taxon>
        <taxon>Colobinae</taxon>
        <taxon>Colobus</taxon>
    </lineage>
</organism>
<dbReference type="GO" id="GO:0051017">
    <property type="term" value="P:actin filament bundle assembly"/>
    <property type="evidence" value="ECO:0007669"/>
    <property type="project" value="TreeGrafter"/>
</dbReference>
<dbReference type="Pfam" id="PF08687">
    <property type="entry name" value="ASD2"/>
    <property type="match status" value="1"/>
</dbReference>
<dbReference type="RefSeq" id="XP_011806507.1">
    <property type="nucleotide sequence ID" value="XM_011951117.1"/>
</dbReference>
<dbReference type="GO" id="GO:0005912">
    <property type="term" value="C:adherens junction"/>
    <property type="evidence" value="ECO:0007669"/>
    <property type="project" value="TreeGrafter"/>
</dbReference>
<comment type="subcellular location">
    <subcellularLocation>
        <location evidence="1">Cytoplasm</location>
        <location evidence="1">Cytoskeleton</location>
    </subcellularLocation>
</comment>
<dbReference type="GO" id="GO:0000902">
    <property type="term" value="P:cell morphogenesis"/>
    <property type="evidence" value="ECO:0007669"/>
    <property type="project" value="TreeGrafter"/>
</dbReference>
<evidence type="ECO:0000256" key="2">
    <source>
        <dbReference type="ARBA" id="ARBA00006469"/>
    </source>
</evidence>
<feature type="region of interest" description="Disordered" evidence="6">
    <location>
        <begin position="89"/>
        <end position="126"/>
    </location>
</feature>
<feature type="region of interest" description="Disordered" evidence="6">
    <location>
        <begin position="33"/>
        <end position="52"/>
    </location>
</feature>
<evidence type="ECO:0000256" key="6">
    <source>
        <dbReference type="SAM" id="MobiDB-lite"/>
    </source>
</evidence>
<keyword evidence="3" id="KW-0963">Cytoplasm</keyword>
<feature type="compositionally biased region" description="Polar residues" evidence="6">
    <location>
        <begin position="373"/>
        <end position="403"/>
    </location>
</feature>
<reference evidence="8" key="2">
    <citation type="submission" date="2025-09" db="UniProtKB">
        <authorList>
            <consortium name="Ensembl"/>
        </authorList>
    </citation>
    <scope>IDENTIFICATION</scope>
</reference>